<dbReference type="Pfam" id="PF12874">
    <property type="entry name" value="zf-met"/>
    <property type="match status" value="1"/>
</dbReference>
<dbReference type="Pfam" id="PF01715">
    <property type="entry name" value="IPPT"/>
    <property type="match status" value="1"/>
</dbReference>
<dbReference type="PANTHER" id="PTHR11088">
    <property type="entry name" value="TRNA DIMETHYLALLYLTRANSFERASE"/>
    <property type="match status" value="1"/>
</dbReference>
<dbReference type="InterPro" id="IPR003604">
    <property type="entry name" value="Matrin/U1-like-C_Znf_C2H2"/>
</dbReference>
<dbReference type="GO" id="GO:0008270">
    <property type="term" value="F:zinc ion binding"/>
    <property type="evidence" value="ECO:0007669"/>
    <property type="project" value="InterPro"/>
</dbReference>
<keyword evidence="3" id="KW-0547">Nucleotide-binding</keyword>
<dbReference type="GO" id="GO:0052381">
    <property type="term" value="F:tRNA dimethylallyltransferase activity"/>
    <property type="evidence" value="ECO:0007669"/>
    <property type="project" value="InterPro"/>
</dbReference>
<feature type="region of interest" description="Disordered" evidence="5">
    <location>
        <begin position="145"/>
        <end position="174"/>
    </location>
</feature>
<keyword evidence="6" id="KW-1133">Transmembrane helix</keyword>
<reference evidence="8" key="1">
    <citation type="submission" date="2020-11" db="EMBL/GenBank/DDBJ databases">
        <authorList>
            <person name="Tran Van P."/>
        </authorList>
    </citation>
    <scope>NUCLEOTIDE SEQUENCE</scope>
</reference>
<accession>A0A7R9IFH5</accession>
<evidence type="ECO:0000256" key="1">
    <source>
        <dbReference type="ARBA" id="ARBA00005842"/>
    </source>
</evidence>
<protein>
    <recommendedName>
        <fullName evidence="7">C2H2-type domain-containing protein</fullName>
    </recommendedName>
</protein>
<dbReference type="GO" id="GO:0006400">
    <property type="term" value="P:tRNA modification"/>
    <property type="evidence" value="ECO:0007669"/>
    <property type="project" value="TreeGrafter"/>
</dbReference>
<dbReference type="SUPFAM" id="SSF52540">
    <property type="entry name" value="P-loop containing nucleoside triphosphate hydrolases"/>
    <property type="match status" value="1"/>
</dbReference>
<dbReference type="InterPro" id="IPR013087">
    <property type="entry name" value="Znf_C2H2_type"/>
</dbReference>
<dbReference type="InterPro" id="IPR039657">
    <property type="entry name" value="Dimethylallyltransferase"/>
</dbReference>
<dbReference type="EMBL" id="OE001637">
    <property type="protein sequence ID" value="CAD7457280.1"/>
    <property type="molecule type" value="Genomic_DNA"/>
</dbReference>
<dbReference type="SMART" id="SM00451">
    <property type="entry name" value="ZnF_U1"/>
    <property type="match status" value="1"/>
</dbReference>
<feature type="domain" description="C2H2-type" evidence="7">
    <location>
        <begin position="358"/>
        <end position="380"/>
    </location>
</feature>
<evidence type="ECO:0000256" key="3">
    <source>
        <dbReference type="ARBA" id="ARBA00022741"/>
    </source>
</evidence>
<keyword evidence="4" id="KW-0067">ATP-binding</keyword>
<organism evidence="8">
    <name type="scientific">Timema tahoe</name>
    <dbReference type="NCBI Taxonomy" id="61484"/>
    <lineage>
        <taxon>Eukaryota</taxon>
        <taxon>Metazoa</taxon>
        <taxon>Ecdysozoa</taxon>
        <taxon>Arthropoda</taxon>
        <taxon>Hexapoda</taxon>
        <taxon>Insecta</taxon>
        <taxon>Pterygota</taxon>
        <taxon>Neoptera</taxon>
        <taxon>Polyneoptera</taxon>
        <taxon>Phasmatodea</taxon>
        <taxon>Timematodea</taxon>
        <taxon>Timematoidea</taxon>
        <taxon>Timematidae</taxon>
        <taxon>Timema</taxon>
    </lineage>
</organism>
<keyword evidence="2" id="KW-0808">Transferase</keyword>
<dbReference type="SUPFAM" id="SSF57667">
    <property type="entry name" value="beta-beta-alpha zinc fingers"/>
    <property type="match status" value="1"/>
</dbReference>
<dbReference type="InterPro" id="IPR036236">
    <property type="entry name" value="Znf_C2H2_sf"/>
</dbReference>
<keyword evidence="6" id="KW-0472">Membrane</keyword>
<name>A0A7R9IFH5_9NEOP</name>
<feature type="transmembrane region" description="Helical" evidence="6">
    <location>
        <begin position="477"/>
        <end position="494"/>
    </location>
</feature>
<dbReference type="Gene3D" id="3.40.50.300">
    <property type="entry name" value="P-loop containing nucleotide triphosphate hydrolases"/>
    <property type="match status" value="1"/>
</dbReference>
<dbReference type="InterPro" id="IPR027417">
    <property type="entry name" value="P-loop_NTPase"/>
</dbReference>
<dbReference type="GO" id="GO:0003676">
    <property type="term" value="F:nucleic acid binding"/>
    <property type="evidence" value="ECO:0007669"/>
    <property type="project" value="InterPro"/>
</dbReference>
<comment type="similarity">
    <text evidence="1">Belongs to the IPP transferase family.</text>
</comment>
<dbReference type="PANTHER" id="PTHR11088:SF89">
    <property type="entry name" value="TRNA DIMETHYLALLYLTRANSFERASE"/>
    <property type="match status" value="1"/>
</dbReference>
<evidence type="ECO:0000259" key="7">
    <source>
        <dbReference type="PROSITE" id="PS00028"/>
    </source>
</evidence>
<evidence type="ECO:0000256" key="4">
    <source>
        <dbReference type="ARBA" id="ARBA00022840"/>
    </source>
</evidence>
<dbReference type="AlphaFoldDB" id="A0A7R9IFH5"/>
<evidence type="ECO:0000256" key="2">
    <source>
        <dbReference type="ARBA" id="ARBA00022679"/>
    </source>
</evidence>
<dbReference type="HAMAP" id="MF_00185">
    <property type="entry name" value="IPP_trans"/>
    <property type="match status" value="1"/>
</dbReference>
<gene>
    <name evidence="8" type="ORF">TTEB3V08_LOCUS5283</name>
</gene>
<dbReference type="GO" id="GO:0005739">
    <property type="term" value="C:mitochondrion"/>
    <property type="evidence" value="ECO:0007669"/>
    <property type="project" value="TreeGrafter"/>
</dbReference>
<dbReference type="GO" id="GO:0005524">
    <property type="term" value="F:ATP binding"/>
    <property type="evidence" value="ECO:0007669"/>
    <property type="project" value="UniProtKB-KW"/>
</dbReference>
<evidence type="ECO:0000313" key="8">
    <source>
        <dbReference type="EMBL" id="CAD7457280.1"/>
    </source>
</evidence>
<sequence length="544" mass="61708">MSRIPLIIILGATGSGKSKLAIEIAKKYGGEIVNADAMQLYKELNIITNKVSSEEQNQAPHHLLDISDPLKHVNVVDYRNMAIPILDDLLERRVLPLVVGGTNYYIESILWKVLVEDRNLKRPLTIDDIEVGAEKKWKSAEEFAERTGPELHKHGRTHSSMLKEQKETSGGNELGGPLRYPHSCILWLQCDQEVLDHRLVSRVDTMLEQGLVQELINFHQLYNKDRLSTGTPHDYTTGIFQSIGFKEFHDFLMLNEEERESPEGKRLFQRGLEEMKLATRRYARKQLKWIRNRFLRRPNRPVPNVYGLDGTDPSQWDEKVLNRALSIVDSYMKGETPSSVEPLSLENSLNNANNSEFCTVCRRVFIGRLQLEAHLNSKKHQKMERRVALSAPEQGKLPGESGSTKENIPFFVPIRRKTCESVGNPARLDAHGNFNDRVLSRPCYEHLQHHMRQQLLALSLSSALRSSLLFPPPLPPWWVYAFCLCSAAWFLFSFPRAARAATSNASLTAFPDILAEVSTYVVAPTVLLTVTACRGRPQSQLLAG</sequence>
<evidence type="ECO:0000256" key="6">
    <source>
        <dbReference type="SAM" id="Phobius"/>
    </source>
</evidence>
<dbReference type="PROSITE" id="PS00028">
    <property type="entry name" value="ZINC_FINGER_C2H2_1"/>
    <property type="match status" value="1"/>
</dbReference>
<evidence type="ECO:0000256" key="5">
    <source>
        <dbReference type="SAM" id="MobiDB-lite"/>
    </source>
</evidence>
<dbReference type="InterPro" id="IPR018022">
    <property type="entry name" value="IPT"/>
</dbReference>
<proteinExistence type="inferred from homology"/>
<keyword evidence="6" id="KW-0812">Transmembrane</keyword>